<dbReference type="SMART" id="SM00332">
    <property type="entry name" value="PP2Cc"/>
    <property type="match status" value="1"/>
</dbReference>
<dbReference type="FunFam" id="3.60.40.10:FF:000235">
    <property type="entry name" value="Predicted protein"/>
    <property type="match status" value="1"/>
</dbReference>
<proteinExistence type="predicted"/>
<reference evidence="3 4" key="1">
    <citation type="journal article" date="2007" name="Science">
        <title>The Chlamydomonas genome reveals the evolution of key animal and plant functions.</title>
        <authorList>
            <person name="Merchant S.S."/>
            <person name="Prochnik S.E."/>
            <person name="Vallon O."/>
            <person name="Harris E.H."/>
            <person name="Karpowicz S.J."/>
            <person name="Witman G.B."/>
            <person name="Terry A."/>
            <person name="Salamov A."/>
            <person name="Fritz-Laylin L.K."/>
            <person name="Marechal-Drouard L."/>
            <person name="Marshall W.F."/>
            <person name="Qu L.H."/>
            <person name="Nelson D.R."/>
            <person name="Sanderfoot A.A."/>
            <person name="Spalding M.H."/>
            <person name="Kapitonov V.V."/>
            <person name="Ren Q."/>
            <person name="Ferris P."/>
            <person name="Lindquist E."/>
            <person name="Shapiro H."/>
            <person name="Lucas S.M."/>
            <person name="Grimwood J."/>
            <person name="Schmutz J."/>
            <person name="Cardol P."/>
            <person name="Cerutti H."/>
            <person name="Chanfreau G."/>
            <person name="Chen C.L."/>
            <person name="Cognat V."/>
            <person name="Croft M.T."/>
            <person name="Dent R."/>
            <person name="Dutcher S."/>
            <person name="Fernandez E."/>
            <person name="Fukuzawa H."/>
            <person name="Gonzalez-Ballester D."/>
            <person name="Gonzalez-Halphen D."/>
            <person name="Hallmann A."/>
            <person name="Hanikenne M."/>
            <person name="Hippler M."/>
            <person name="Inwood W."/>
            <person name="Jabbari K."/>
            <person name="Kalanon M."/>
            <person name="Kuras R."/>
            <person name="Lefebvre P.A."/>
            <person name="Lemaire S.D."/>
            <person name="Lobanov A.V."/>
            <person name="Lohr M."/>
            <person name="Manuell A."/>
            <person name="Meier I."/>
            <person name="Mets L."/>
            <person name="Mittag M."/>
            <person name="Mittelmeier T."/>
            <person name="Moroney J.V."/>
            <person name="Moseley J."/>
            <person name="Napoli C."/>
            <person name="Nedelcu A.M."/>
            <person name="Niyogi K."/>
            <person name="Novoselov S.V."/>
            <person name="Paulsen I.T."/>
            <person name="Pazour G."/>
            <person name="Purton S."/>
            <person name="Ral J.P."/>
            <person name="Riano-Pachon D.M."/>
            <person name="Riekhof W."/>
            <person name="Rymarquis L."/>
            <person name="Schroda M."/>
            <person name="Stern D."/>
            <person name="Umen J."/>
            <person name="Willows R."/>
            <person name="Wilson N."/>
            <person name="Zimmer S.L."/>
            <person name="Allmer J."/>
            <person name="Balk J."/>
            <person name="Bisova K."/>
            <person name="Chen C.J."/>
            <person name="Elias M."/>
            <person name="Gendler K."/>
            <person name="Hauser C."/>
            <person name="Lamb M.R."/>
            <person name="Ledford H."/>
            <person name="Long J.C."/>
            <person name="Minagawa J."/>
            <person name="Page M.D."/>
            <person name="Pan J."/>
            <person name="Pootakham W."/>
            <person name="Roje S."/>
            <person name="Rose A."/>
            <person name="Stahlberg E."/>
            <person name="Terauchi A.M."/>
            <person name="Yang P."/>
            <person name="Ball S."/>
            <person name="Bowler C."/>
            <person name="Dieckmann C.L."/>
            <person name="Gladyshev V.N."/>
            <person name="Green P."/>
            <person name="Jorgensen R."/>
            <person name="Mayfield S."/>
            <person name="Mueller-Roeber B."/>
            <person name="Rajamani S."/>
            <person name="Sayre R.T."/>
            <person name="Brokstein P."/>
            <person name="Dubchak I."/>
            <person name="Goodstein D."/>
            <person name="Hornick L."/>
            <person name="Huang Y.W."/>
            <person name="Jhaveri J."/>
            <person name="Luo Y."/>
            <person name="Martinez D."/>
            <person name="Ngau W.C."/>
            <person name="Otillar B."/>
            <person name="Poliakov A."/>
            <person name="Porter A."/>
            <person name="Szajkowski L."/>
            <person name="Werner G."/>
            <person name="Zhou K."/>
            <person name="Grigoriev I.V."/>
            <person name="Rokhsar D.S."/>
            <person name="Grossman A.R."/>
        </authorList>
    </citation>
    <scope>NUCLEOTIDE SEQUENCE [LARGE SCALE GENOMIC DNA]</scope>
    <source>
        <strain evidence="4">CC-503</strain>
    </source>
</reference>
<dbReference type="GeneID" id="5728948"/>
<dbReference type="Proteomes" id="UP000006906">
    <property type="component" value="Chromosome 3"/>
</dbReference>
<dbReference type="GO" id="GO:0007165">
    <property type="term" value="P:signal transduction"/>
    <property type="evidence" value="ECO:0000318"/>
    <property type="project" value="GO_Central"/>
</dbReference>
<dbReference type="PROSITE" id="PS51746">
    <property type="entry name" value="PPM_2"/>
    <property type="match status" value="1"/>
</dbReference>
<dbReference type="Gene3D" id="3.60.40.10">
    <property type="entry name" value="PPM-type phosphatase domain"/>
    <property type="match status" value="1"/>
</dbReference>
<organism evidence="3 4">
    <name type="scientific">Chlamydomonas reinhardtii</name>
    <name type="common">Chlamydomonas smithii</name>
    <dbReference type="NCBI Taxonomy" id="3055"/>
    <lineage>
        <taxon>Eukaryota</taxon>
        <taxon>Viridiplantae</taxon>
        <taxon>Chlorophyta</taxon>
        <taxon>core chlorophytes</taxon>
        <taxon>Chlorophyceae</taxon>
        <taxon>CS clade</taxon>
        <taxon>Chlamydomonadales</taxon>
        <taxon>Chlamydomonadaceae</taxon>
        <taxon>Chlamydomonas</taxon>
    </lineage>
</organism>
<protein>
    <recommendedName>
        <fullName evidence="2">PPM-type phosphatase domain-containing protein</fullName>
    </recommendedName>
</protein>
<dbReference type="SUPFAM" id="SSF81606">
    <property type="entry name" value="PP2C-like"/>
    <property type="match status" value="1"/>
</dbReference>
<dbReference type="AlphaFoldDB" id="A0A2K3DX11"/>
<keyword evidence="4" id="KW-1185">Reference proteome</keyword>
<gene>
    <name evidence="3" type="ORF">CHLRE_03g170250v5</name>
</gene>
<name>A0A2K3DX11_CHLRE</name>
<dbReference type="InterPro" id="IPR036457">
    <property type="entry name" value="PPM-type-like_dom_sf"/>
</dbReference>
<sequence length="462" mass="49020">MPFLHNAPERLGASLRTWAKDVQELQQQRRLRGTNKNRALQAGNVKLCFASYTVAGTDSKGDDKDNQDCLVTEVLRHEVEKAEPPLVCLAVMDGHGEHGGLAAAAAAQALPASILKGHSQDREPDQVLSEAFAAAHAALLSTPGLDCGASGCTATVALVVDDGLVVGNAGDCRCLVGRFESPTEVVTYELTNDHTPCLMHEANRVLAAGGRIAAYELNGRRLGPPRVWARKADTGPGLCITRSLGDLAAKRLGVTHVPELCSMPLTVDDRYLVLVSDGITEFLSSQQIMAKVHEWACVGNPPDEVARRLVLEARAQWKKHCGGGGGADSSNDSAGGGAIIDDCTAIVAFMVLDPEAEARAQAAMEARRSVAERSSGLFAGGPLPSAAGAGLGGSGGRRSSVTAIARRQRASARRREQRGLRQQGRHGKQRTWAQWAELQWKAVCAVLPWSLAARSKGRVMTV</sequence>
<dbReference type="Gramene" id="PNW85065">
    <property type="protein sequence ID" value="PNW85065"/>
    <property type="gene ID" value="CHLRE_03g170250v5"/>
</dbReference>
<dbReference type="PANTHER" id="PTHR47992">
    <property type="entry name" value="PROTEIN PHOSPHATASE"/>
    <property type="match status" value="1"/>
</dbReference>
<dbReference type="KEGG" id="cre:CHLRE_03g170250v5"/>
<dbReference type="OMA" id="IRARIMG"/>
<dbReference type="ExpressionAtlas" id="A0A2K3DX11">
    <property type="expression patterns" value="differential"/>
</dbReference>
<dbReference type="EMBL" id="CM008964">
    <property type="protein sequence ID" value="PNW85065.1"/>
    <property type="molecule type" value="Genomic_DNA"/>
</dbReference>
<evidence type="ECO:0000259" key="2">
    <source>
        <dbReference type="PROSITE" id="PS51746"/>
    </source>
</evidence>
<dbReference type="Pfam" id="PF00481">
    <property type="entry name" value="PP2C"/>
    <property type="match status" value="1"/>
</dbReference>
<evidence type="ECO:0000256" key="1">
    <source>
        <dbReference type="SAM" id="MobiDB-lite"/>
    </source>
</evidence>
<dbReference type="RefSeq" id="XP_042925991.1">
    <property type="nucleotide sequence ID" value="XM_043060862.1"/>
</dbReference>
<dbReference type="InParanoid" id="A0A2K3DX11"/>
<evidence type="ECO:0000313" key="3">
    <source>
        <dbReference type="EMBL" id="PNW85065.1"/>
    </source>
</evidence>
<dbReference type="CDD" id="cd00143">
    <property type="entry name" value="PP2Cc"/>
    <property type="match status" value="1"/>
</dbReference>
<dbReference type="InterPro" id="IPR001932">
    <property type="entry name" value="PPM-type_phosphatase-like_dom"/>
</dbReference>
<evidence type="ECO:0000313" key="4">
    <source>
        <dbReference type="Proteomes" id="UP000006906"/>
    </source>
</evidence>
<dbReference type="InterPro" id="IPR015655">
    <property type="entry name" value="PP2C"/>
</dbReference>
<accession>A0A2K3DX11</accession>
<feature type="region of interest" description="Disordered" evidence="1">
    <location>
        <begin position="388"/>
        <end position="428"/>
    </location>
</feature>
<dbReference type="GO" id="GO:0004722">
    <property type="term" value="F:protein serine/threonine phosphatase activity"/>
    <property type="evidence" value="ECO:0000318"/>
    <property type="project" value="GO_Central"/>
</dbReference>
<dbReference type="OrthoDB" id="10264738at2759"/>
<feature type="domain" description="PPM-type phosphatase" evidence="2">
    <location>
        <begin position="51"/>
        <end position="350"/>
    </location>
</feature>